<keyword evidence="3" id="KW-1185">Reference proteome</keyword>
<evidence type="ECO:0000313" key="3">
    <source>
        <dbReference type="Proteomes" id="UP000266910"/>
    </source>
</evidence>
<dbReference type="KEGG" id="vg:77931696"/>
<name>A0A3G2K9U5_9CAUD</name>
<organism evidence="2 3">
    <name type="scientific">Arthrobacter phage Auxilium</name>
    <dbReference type="NCBI Taxonomy" id="2419948"/>
    <lineage>
        <taxon>Viruses</taxon>
        <taxon>Duplodnaviria</taxon>
        <taxon>Heunggongvirae</taxon>
        <taxon>Uroviricota</taxon>
        <taxon>Caudoviricetes</taxon>
        <taxon>Richievirus</taxon>
        <taxon>Richievirus auxilium</taxon>
    </lineage>
</organism>
<evidence type="ECO:0000256" key="1">
    <source>
        <dbReference type="SAM" id="MobiDB-lite"/>
    </source>
</evidence>
<gene>
    <name evidence="2" type="primary">5</name>
    <name evidence="2" type="ORF">PBI_AUXILIUM_5</name>
</gene>
<sequence>MIPEATVKHYKQMQRLQALAVVAASDLWSEVSLADLSGSWAAQLALLTPILSGVQVKAAEAGATYGAATLAGQGLYEAPEYFVNPQAFGGVASDGRSLEGLMYAAVPHTKTLIAGGMDPGQALKQGGKFLTTLTRTQIADAGRGAAGVDTATRRRVGYVRMLNPPSCSRCSIMAGRFYRWNSGFDRHPRCDCVHVQTTATAAAETEGLVHDPYEYFRSLSPEDQDRTYTKAGAQAIRDGGDIFQVVNARRGMKPGGLITTEGTSKRGNFGRTSGPRLTPEAIYGKGLSREQTLAELQRYGYILPGGQNPAGVIRGQADGFGALGRGGTRVGARNAVLLARETGVRDPRIRATMTAAERRVFDAQANWDAVRAGRNPFSNAKNAKVTPEIAARVEREYRKHILGY</sequence>
<accession>A0A3G2K9U5</accession>
<dbReference type="GO" id="GO:0008233">
    <property type="term" value="F:peptidase activity"/>
    <property type="evidence" value="ECO:0007669"/>
    <property type="project" value="UniProtKB-KW"/>
</dbReference>
<keyword evidence="2" id="KW-0645">Protease</keyword>
<dbReference type="GO" id="GO:0006508">
    <property type="term" value="P:proteolysis"/>
    <property type="evidence" value="ECO:0007669"/>
    <property type="project" value="UniProtKB-KW"/>
</dbReference>
<evidence type="ECO:0000313" key="2">
    <source>
        <dbReference type="EMBL" id="AYN55785.1"/>
    </source>
</evidence>
<dbReference type="Proteomes" id="UP000266910">
    <property type="component" value="Genome"/>
</dbReference>
<keyword evidence="2" id="KW-0378">Hydrolase</keyword>
<proteinExistence type="predicted"/>
<dbReference type="GeneID" id="77931696"/>
<protein>
    <submittedName>
        <fullName evidence="2">Capsid maturation protease</fullName>
    </submittedName>
</protein>
<dbReference type="RefSeq" id="YP_010655824.1">
    <property type="nucleotide sequence ID" value="NC_070832.1"/>
</dbReference>
<dbReference type="EMBL" id="MH834598">
    <property type="protein sequence ID" value="AYN55785.1"/>
    <property type="molecule type" value="Genomic_DNA"/>
</dbReference>
<feature type="region of interest" description="Disordered" evidence="1">
    <location>
        <begin position="253"/>
        <end position="279"/>
    </location>
</feature>
<reference evidence="2 3" key="1">
    <citation type="submission" date="2018-09" db="EMBL/GenBank/DDBJ databases">
        <authorList>
            <person name="Rimple P.A."/>
            <person name="Stoner T.H."/>
            <person name="Garlena R.A."/>
            <person name="Russell D.A."/>
            <person name="Pope W.H."/>
            <person name="Jacobs-Sera D."/>
            <person name="Hatfull G.F."/>
        </authorList>
    </citation>
    <scope>NUCLEOTIDE SEQUENCE [LARGE SCALE GENOMIC DNA]</scope>
</reference>